<dbReference type="AlphaFoldDB" id="A0A1M5V6K0"/>
<name>A0A1M5V6K0_9BRAD</name>
<accession>A0A1M5V6K0</accession>
<evidence type="ECO:0000313" key="1">
    <source>
        <dbReference type="EMBL" id="SHH70830.1"/>
    </source>
</evidence>
<reference evidence="1 2" key="1">
    <citation type="submission" date="2016-11" db="EMBL/GenBank/DDBJ databases">
        <authorList>
            <person name="Jaros S."/>
            <person name="Januszkiewicz K."/>
            <person name="Wedrychowicz H."/>
        </authorList>
    </citation>
    <scope>NUCLEOTIDE SEQUENCE [LARGE SCALE GENOMIC DNA]</scope>
    <source>
        <strain evidence="1 2">GAS242</strain>
    </source>
</reference>
<sequence>MPVVLSHTSSKDAARLNSLKTAHYPDGQESWMNSILRSLALIGFKLHRFSSTVQLSELVYVFLRL</sequence>
<proteinExistence type="predicted"/>
<dbReference type="Proteomes" id="UP000190675">
    <property type="component" value="Chromosome I"/>
</dbReference>
<evidence type="ECO:0000313" key="2">
    <source>
        <dbReference type="Proteomes" id="UP000190675"/>
    </source>
</evidence>
<dbReference type="EMBL" id="LT670818">
    <property type="protein sequence ID" value="SHH70830.1"/>
    <property type="molecule type" value="Genomic_DNA"/>
</dbReference>
<organism evidence="1 2">
    <name type="scientific">Bradyrhizobium erythrophlei</name>
    <dbReference type="NCBI Taxonomy" id="1437360"/>
    <lineage>
        <taxon>Bacteria</taxon>
        <taxon>Pseudomonadati</taxon>
        <taxon>Pseudomonadota</taxon>
        <taxon>Alphaproteobacteria</taxon>
        <taxon>Hyphomicrobiales</taxon>
        <taxon>Nitrobacteraceae</taxon>
        <taxon>Bradyrhizobium</taxon>
    </lineage>
</organism>
<protein>
    <submittedName>
        <fullName evidence="1">Uncharacterized protein</fullName>
    </submittedName>
</protein>
<gene>
    <name evidence="1" type="ORF">SAMN05444169_8951</name>
</gene>